<dbReference type="Gene3D" id="3.10.290.10">
    <property type="entry name" value="RNA-binding S4 domain"/>
    <property type="match status" value="1"/>
</dbReference>
<dbReference type="Pfam" id="PF00849">
    <property type="entry name" value="PseudoU_synth_2"/>
    <property type="match status" value="1"/>
</dbReference>
<dbReference type="PROSITE" id="PS50889">
    <property type="entry name" value="S4"/>
    <property type="match status" value="1"/>
</dbReference>
<comment type="catalytic activity">
    <reaction evidence="5">
        <text>a uridine in RNA = a pseudouridine in RNA</text>
        <dbReference type="Rhea" id="RHEA:48348"/>
        <dbReference type="Rhea" id="RHEA-COMP:12068"/>
        <dbReference type="Rhea" id="RHEA-COMP:12069"/>
        <dbReference type="ChEBI" id="CHEBI:65314"/>
        <dbReference type="ChEBI" id="CHEBI:65315"/>
    </reaction>
</comment>
<evidence type="ECO:0000256" key="3">
    <source>
        <dbReference type="PIRSR" id="PIRSR606225-1"/>
    </source>
</evidence>
<evidence type="ECO:0000256" key="5">
    <source>
        <dbReference type="RuleBase" id="RU362028"/>
    </source>
</evidence>
<dbReference type="SUPFAM" id="SSF55174">
    <property type="entry name" value="Alpha-L RNA-binding motif"/>
    <property type="match status" value="1"/>
</dbReference>
<dbReference type="GO" id="GO:0003723">
    <property type="term" value="F:RNA binding"/>
    <property type="evidence" value="ECO:0007669"/>
    <property type="project" value="UniProtKB-KW"/>
</dbReference>
<evidence type="ECO:0000256" key="4">
    <source>
        <dbReference type="PROSITE-ProRule" id="PRU00182"/>
    </source>
</evidence>
<evidence type="ECO:0000313" key="8">
    <source>
        <dbReference type="Proteomes" id="UP000229056"/>
    </source>
</evidence>
<comment type="function">
    <text evidence="5">Responsible for synthesis of pseudouridine from uracil.</text>
</comment>
<dbReference type="Pfam" id="PF01479">
    <property type="entry name" value="S4"/>
    <property type="match status" value="1"/>
</dbReference>
<dbReference type="CDD" id="cd02869">
    <property type="entry name" value="PseudoU_synth_RluA_like"/>
    <property type="match status" value="1"/>
</dbReference>
<dbReference type="InterPro" id="IPR036986">
    <property type="entry name" value="S4_RNA-bd_sf"/>
</dbReference>
<comment type="similarity">
    <text evidence="1 5">Belongs to the pseudouridine synthase RluA family.</text>
</comment>
<evidence type="ECO:0000256" key="1">
    <source>
        <dbReference type="ARBA" id="ARBA00010876"/>
    </source>
</evidence>
<dbReference type="InterPro" id="IPR006145">
    <property type="entry name" value="PsdUridine_synth_RsuA/RluA"/>
</dbReference>
<feature type="active site" evidence="3">
    <location>
        <position position="150"/>
    </location>
</feature>
<evidence type="ECO:0000313" key="7">
    <source>
        <dbReference type="EMBL" id="PIS06471.1"/>
    </source>
</evidence>
<dbReference type="InterPro" id="IPR050188">
    <property type="entry name" value="RluA_PseudoU_synthase"/>
</dbReference>
<dbReference type="SMART" id="SM00363">
    <property type="entry name" value="S4"/>
    <property type="match status" value="1"/>
</dbReference>
<organism evidence="7 8">
    <name type="scientific">Candidatus Buchananbacteria bacterium CG10_big_fil_rev_8_21_14_0_10_33_19</name>
    <dbReference type="NCBI Taxonomy" id="1974525"/>
    <lineage>
        <taxon>Bacteria</taxon>
        <taxon>Candidatus Buchananiibacteriota</taxon>
    </lineage>
</organism>
<evidence type="ECO:0000259" key="6">
    <source>
        <dbReference type="SMART" id="SM00363"/>
    </source>
</evidence>
<dbReference type="EC" id="5.4.99.-" evidence="5"/>
<proteinExistence type="inferred from homology"/>
<dbReference type="CDD" id="cd00165">
    <property type="entry name" value="S4"/>
    <property type="match status" value="1"/>
</dbReference>
<dbReference type="InterPro" id="IPR020103">
    <property type="entry name" value="PsdUridine_synth_cat_dom_sf"/>
</dbReference>
<dbReference type="Gene3D" id="3.30.2350.10">
    <property type="entry name" value="Pseudouridine synthase"/>
    <property type="match status" value="1"/>
</dbReference>
<feature type="domain" description="RNA-binding S4" evidence="6">
    <location>
        <begin position="14"/>
        <end position="75"/>
    </location>
</feature>
<accession>A0A2H0W7A0</accession>
<dbReference type="PANTHER" id="PTHR21600">
    <property type="entry name" value="MITOCHONDRIAL RNA PSEUDOURIDINE SYNTHASE"/>
    <property type="match status" value="1"/>
</dbReference>
<sequence>MKNTITIKLENQGQRLDIFLSEYLTDYTRSQIKKMILSGDVLVNNKEASVHKFLKEDDKINISLNSSKTVTKTTNKSKDNQKDNQDIFKDIKLISKTDDFLIIEKPVGLLVHPTDKNETNTLVDWLLSKYPNIKNVGEDPARPGIVHRLDKDVSGLMVIPLNQKSFEFFKQKFKLRDIDKRYTALVHGEVSKNTDEITFFIGRSRSKEGIFAARPTKSGDINDKDKQAITEFSVLKRFKNYTLLEIKILTGRTHQIRVHLKAYGHPIVGDKLYLNKKIKMKRDLSRIFLHAQHLAFVGPDDQKYDFSSPLPEKLRSFTKSLKEQPEIK</sequence>
<dbReference type="GO" id="GO:0120159">
    <property type="term" value="F:rRNA pseudouridine synthase activity"/>
    <property type="evidence" value="ECO:0007669"/>
    <property type="project" value="UniProtKB-ARBA"/>
</dbReference>
<reference evidence="8" key="1">
    <citation type="submission" date="2017-09" db="EMBL/GenBank/DDBJ databases">
        <title>Depth-based differentiation of microbial function through sediment-hosted aquifers and enrichment of novel symbionts in the deep terrestrial subsurface.</title>
        <authorList>
            <person name="Probst A.J."/>
            <person name="Ladd B."/>
            <person name="Jarett J.K."/>
            <person name="Geller-Mcgrath D.E."/>
            <person name="Sieber C.M.K."/>
            <person name="Emerson J.B."/>
            <person name="Anantharaman K."/>
            <person name="Thomas B.C."/>
            <person name="Malmstrom R."/>
            <person name="Stieglmeier M."/>
            <person name="Klingl A."/>
            <person name="Woyke T."/>
            <person name="Ryan C.M."/>
            <person name="Banfield J.F."/>
        </authorList>
    </citation>
    <scope>NUCLEOTIDE SEQUENCE [LARGE SCALE GENOMIC DNA]</scope>
</reference>
<name>A0A2H0W7A0_9BACT</name>
<comment type="caution">
    <text evidence="7">The sequence shown here is derived from an EMBL/GenBank/DDBJ whole genome shotgun (WGS) entry which is preliminary data.</text>
</comment>
<evidence type="ECO:0000256" key="2">
    <source>
        <dbReference type="ARBA" id="ARBA00023235"/>
    </source>
</evidence>
<dbReference type="GO" id="GO:0000455">
    <property type="term" value="P:enzyme-directed rRNA pseudouridine synthesis"/>
    <property type="evidence" value="ECO:0007669"/>
    <property type="project" value="UniProtKB-ARBA"/>
</dbReference>
<dbReference type="InterPro" id="IPR002942">
    <property type="entry name" value="S4_RNA-bd"/>
</dbReference>
<dbReference type="PANTHER" id="PTHR21600:SF44">
    <property type="entry name" value="RIBOSOMAL LARGE SUBUNIT PSEUDOURIDINE SYNTHASE D"/>
    <property type="match status" value="1"/>
</dbReference>
<protein>
    <recommendedName>
        <fullName evidence="5">Pseudouridine synthase</fullName>
        <ecNumber evidence="5">5.4.99.-</ecNumber>
    </recommendedName>
</protein>
<dbReference type="NCBIfam" id="TIGR00005">
    <property type="entry name" value="rluA_subfam"/>
    <property type="match status" value="1"/>
</dbReference>
<keyword evidence="2 5" id="KW-0413">Isomerase</keyword>
<keyword evidence="4" id="KW-0694">RNA-binding</keyword>
<dbReference type="AlphaFoldDB" id="A0A2H0W7A0"/>
<dbReference type="EMBL" id="PEZY01000004">
    <property type="protein sequence ID" value="PIS06471.1"/>
    <property type="molecule type" value="Genomic_DNA"/>
</dbReference>
<dbReference type="SUPFAM" id="SSF55120">
    <property type="entry name" value="Pseudouridine synthase"/>
    <property type="match status" value="1"/>
</dbReference>
<gene>
    <name evidence="7" type="ORF">COT80_00835</name>
</gene>
<dbReference type="Proteomes" id="UP000229056">
    <property type="component" value="Unassembled WGS sequence"/>
</dbReference>
<dbReference type="InterPro" id="IPR006225">
    <property type="entry name" value="PsdUridine_synth_RluC/D"/>
</dbReference>